<proteinExistence type="predicted"/>
<dbReference type="EMBL" id="MU155195">
    <property type="protein sequence ID" value="KAF9480411.1"/>
    <property type="molecule type" value="Genomic_DNA"/>
</dbReference>
<reference evidence="1" key="1">
    <citation type="submission" date="2020-11" db="EMBL/GenBank/DDBJ databases">
        <authorList>
            <consortium name="DOE Joint Genome Institute"/>
            <person name="Ahrendt S."/>
            <person name="Riley R."/>
            <person name="Andreopoulos W."/>
            <person name="Labutti K."/>
            <person name="Pangilinan J."/>
            <person name="Ruiz-Duenas F.J."/>
            <person name="Barrasa J.M."/>
            <person name="Sanchez-Garcia M."/>
            <person name="Camarero S."/>
            <person name="Miyauchi S."/>
            <person name="Serrano A."/>
            <person name="Linde D."/>
            <person name="Babiker R."/>
            <person name="Drula E."/>
            <person name="Ayuso-Fernandez I."/>
            <person name="Pacheco R."/>
            <person name="Padilla G."/>
            <person name="Ferreira P."/>
            <person name="Barriuso J."/>
            <person name="Kellner H."/>
            <person name="Castanera R."/>
            <person name="Alfaro M."/>
            <person name="Ramirez L."/>
            <person name="Pisabarro A.G."/>
            <person name="Kuo A."/>
            <person name="Tritt A."/>
            <person name="Lipzen A."/>
            <person name="He G."/>
            <person name="Yan M."/>
            <person name="Ng V."/>
            <person name="Cullen D."/>
            <person name="Martin F."/>
            <person name="Rosso M.-N."/>
            <person name="Henrissat B."/>
            <person name="Hibbett D."/>
            <person name="Martinez A.T."/>
            <person name="Grigoriev I.V."/>
        </authorList>
    </citation>
    <scope>NUCLEOTIDE SEQUENCE</scope>
    <source>
        <strain evidence="1">CIRM-BRFM 674</strain>
    </source>
</reference>
<gene>
    <name evidence="1" type="ORF">BDN70DRAFT_894193</name>
</gene>
<organism evidence="1 2">
    <name type="scientific">Pholiota conissans</name>
    <dbReference type="NCBI Taxonomy" id="109636"/>
    <lineage>
        <taxon>Eukaryota</taxon>
        <taxon>Fungi</taxon>
        <taxon>Dikarya</taxon>
        <taxon>Basidiomycota</taxon>
        <taxon>Agaricomycotina</taxon>
        <taxon>Agaricomycetes</taxon>
        <taxon>Agaricomycetidae</taxon>
        <taxon>Agaricales</taxon>
        <taxon>Agaricineae</taxon>
        <taxon>Strophariaceae</taxon>
        <taxon>Pholiota</taxon>
    </lineage>
</organism>
<accession>A0A9P6CUD4</accession>
<sequence>MTPYLCFCINTRRKRDTDQDFVAVKDGMAFILKYFTSAQYLDLHFIYWILLENWSKSKLIFPNLQTLVVQDVRILNTKSFHPVLTDLSSIENSFQLHCLGVNGIEFCDPSVPPHWSVLTHQSMSKVAIHLDFWYLFMREIPQLQWAALEITNLKGIEMYHDKLYMDINDHESLTSLHISLSGVKWSDEFPLALLFKTTPLLALRILSLSSFTKTWISHLAVDELTSILKFTPHTLLIGANFFGLHQFDRCLRIGIIYSPDLESCSFFE</sequence>
<keyword evidence="2" id="KW-1185">Reference proteome</keyword>
<evidence type="ECO:0000313" key="1">
    <source>
        <dbReference type="EMBL" id="KAF9480411.1"/>
    </source>
</evidence>
<dbReference type="AlphaFoldDB" id="A0A9P6CUD4"/>
<protein>
    <submittedName>
        <fullName evidence="1">Uncharacterized protein</fullName>
    </submittedName>
</protein>
<dbReference type="Proteomes" id="UP000807469">
    <property type="component" value="Unassembled WGS sequence"/>
</dbReference>
<evidence type="ECO:0000313" key="2">
    <source>
        <dbReference type="Proteomes" id="UP000807469"/>
    </source>
</evidence>
<name>A0A9P6CUD4_9AGAR</name>
<comment type="caution">
    <text evidence="1">The sequence shown here is derived from an EMBL/GenBank/DDBJ whole genome shotgun (WGS) entry which is preliminary data.</text>
</comment>